<sequence>MRMRDEMIRSNDGTNIFTRAWRPSGPARAVVALVHGFKAHGGLYEWAGIELAKRGIAAYALDLRGHGRSEGARLWVESFSKYLEDVDALVQMARGREPGLPIFVLGHSAGGVISCGYVLEHQRELAGFVCESFAHEIPAPDVALTVIKGLDRIAPALHLLKLEDEAFSRDPAFVARMKSDPLIDRQGYPAHSVAELVRADERLKKGDFAKITLPVLILHGSADRVTKPSGSRRFEQMGGSGDKTLKVYEGHYHDLLNDIGREQVLDDVVKWMLARIPRAVVTTA</sequence>
<evidence type="ECO:0000259" key="1">
    <source>
        <dbReference type="Pfam" id="PF12146"/>
    </source>
</evidence>
<organism evidence="2 3">
    <name type="scientific">Sandaracinus amylolyticus</name>
    <dbReference type="NCBI Taxonomy" id="927083"/>
    <lineage>
        <taxon>Bacteria</taxon>
        <taxon>Pseudomonadati</taxon>
        <taxon>Myxococcota</taxon>
        <taxon>Polyangia</taxon>
        <taxon>Polyangiales</taxon>
        <taxon>Sandaracinaceae</taxon>
        <taxon>Sandaracinus</taxon>
    </lineage>
</organism>
<feature type="domain" description="Serine aminopeptidase S33" evidence="1">
    <location>
        <begin position="26"/>
        <end position="258"/>
    </location>
</feature>
<dbReference type="Pfam" id="PF12146">
    <property type="entry name" value="Hydrolase_4"/>
    <property type="match status" value="1"/>
</dbReference>
<dbReference type="InterPro" id="IPR022742">
    <property type="entry name" value="Hydrolase_4"/>
</dbReference>
<dbReference type="KEGG" id="samy:DB32_001723"/>
<evidence type="ECO:0000313" key="3">
    <source>
        <dbReference type="Proteomes" id="UP000034883"/>
    </source>
</evidence>
<dbReference type="Gene3D" id="3.40.50.1820">
    <property type="entry name" value="alpha/beta hydrolase"/>
    <property type="match status" value="1"/>
</dbReference>
<dbReference type="InterPro" id="IPR029058">
    <property type="entry name" value="AB_hydrolase_fold"/>
</dbReference>
<dbReference type="SUPFAM" id="SSF53474">
    <property type="entry name" value="alpha/beta-Hydrolases"/>
    <property type="match status" value="1"/>
</dbReference>
<protein>
    <submittedName>
        <fullName evidence="2">Lysophospholipase</fullName>
    </submittedName>
</protein>
<keyword evidence="3" id="KW-1185">Reference proteome</keyword>
<reference evidence="2 3" key="1">
    <citation type="submission" date="2015-03" db="EMBL/GenBank/DDBJ databases">
        <title>Genome assembly of Sandaracinus amylolyticus DSM 53668.</title>
        <authorList>
            <person name="Sharma G."/>
            <person name="Subramanian S."/>
        </authorList>
    </citation>
    <scope>NUCLEOTIDE SEQUENCE [LARGE SCALE GENOMIC DNA]</scope>
    <source>
        <strain evidence="2 3">DSM 53668</strain>
    </source>
</reference>
<dbReference type="Proteomes" id="UP000034883">
    <property type="component" value="Chromosome"/>
</dbReference>
<name>A0A0F6SE49_9BACT</name>
<dbReference type="AlphaFoldDB" id="A0A0F6SE49"/>
<dbReference type="InterPro" id="IPR051044">
    <property type="entry name" value="MAG_DAG_Lipase"/>
</dbReference>
<dbReference type="EMBL" id="CP011125">
    <property type="protein sequence ID" value="AKF04574.1"/>
    <property type="molecule type" value="Genomic_DNA"/>
</dbReference>
<dbReference type="PANTHER" id="PTHR11614">
    <property type="entry name" value="PHOSPHOLIPASE-RELATED"/>
    <property type="match status" value="1"/>
</dbReference>
<dbReference type="PRINTS" id="PR00111">
    <property type="entry name" value="ABHYDROLASE"/>
</dbReference>
<accession>A0A0F6SE49</accession>
<dbReference type="STRING" id="927083.DB32_001723"/>
<dbReference type="InterPro" id="IPR000073">
    <property type="entry name" value="AB_hydrolase_1"/>
</dbReference>
<gene>
    <name evidence="2" type="ORF">DB32_001723</name>
</gene>
<proteinExistence type="predicted"/>
<evidence type="ECO:0000313" key="2">
    <source>
        <dbReference type="EMBL" id="AKF04574.1"/>
    </source>
</evidence>